<protein>
    <submittedName>
        <fullName evidence="1">Uncharacterized protein</fullName>
    </submittedName>
</protein>
<organism evidence="1">
    <name type="scientific">Arion vulgaris</name>
    <dbReference type="NCBI Taxonomy" id="1028688"/>
    <lineage>
        <taxon>Eukaryota</taxon>
        <taxon>Metazoa</taxon>
        <taxon>Spiralia</taxon>
        <taxon>Lophotrochozoa</taxon>
        <taxon>Mollusca</taxon>
        <taxon>Gastropoda</taxon>
        <taxon>Heterobranchia</taxon>
        <taxon>Euthyneura</taxon>
        <taxon>Panpulmonata</taxon>
        <taxon>Eupulmonata</taxon>
        <taxon>Stylommatophora</taxon>
        <taxon>Helicina</taxon>
        <taxon>Arionoidea</taxon>
        <taxon>Arionidae</taxon>
        <taxon>Arion</taxon>
    </lineage>
</organism>
<sequence>MVTTQEDLSYLRIVTLLRKQTAKREQIRLTCSTLIMYAPPMVGNCVPGLDSPVTQEHTREVQQHTSETVIITCNGQLKIYVNKHTSTSKHIERIGMPILHTYLRHSYHMVRN</sequence>
<accession>A0A0B7BAY7</accession>
<evidence type="ECO:0000313" key="1">
    <source>
        <dbReference type="EMBL" id="CEK90494.1"/>
    </source>
</evidence>
<name>A0A0B7BAY7_9EUPU</name>
<reference evidence="1" key="1">
    <citation type="submission" date="2014-12" db="EMBL/GenBank/DDBJ databases">
        <title>Insight into the proteome of Arion vulgaris.</title>
        <authorList>
            <person name="Aradska J."/>
            <person name="Bulat T."/>
            <person name="Smidak R."/>
            <person name="Sarate P."/>
            <person name="Gangsoo J."/>
            <person name="Sialana F."/>
            <person name="Bilban M."/>
            <person name="Lubec G."/>
        </authorList>
    </citation>
    <scope>NUCLEOTIDE SEQUENCE</scope>
    <source>
        <tissue evidence="1">Skin</tissue>
    </source>
</reference>
<dbReference type="EMBL" id="HACG01043629">
    <property type="protein sequence ID" value="CEK90494.1"/>
    <property type="molecule type" value="Transcribed_RNA"/>
</dbReference>
<gene>
    <name evidence="1" type="primary">ORF177184</name>
</gene>
<dbReference type="AlphaFoldDB" id="A0A0B7BAY7"/>
<proteinExistence type="predicted"/>